<dbReference type="AlphaFoldDB" id="A0A850EMF1"/>
<organism evidence="3 4">
    <name type="scientific">Paenibacillus agri</name>
    <dbReference type="NCBI Taxonomy" id="2744309"/>
    <lineage>
        <taxon>Bacteria</taxon>
        <taxon>Bacillati</taxon>
        <taxon>Bacillota</taxon>
        <taxon>Bacilli</taxon>
        <taxon>Bacillales</taxon>
        <taxon>Paenibacillaceae</taxon>
        <taxon>Paenibacillus</taxon>
    </lineage>
</organism>
<feature type="chain" id="PRO_5032408562" evidence="2">
    <location>
        <begin position="29"/>
        <end position="868"/>
    </location>
</feature>
<keyword evidence="2" id="KW-0732">Signal</keyword>
<proteinExistence type="predicted"/>
<evidence type="ECO:0000313" key="3">
    <source>
        <dbReference type="EMBL" id="NUU62268.1"/>
    </source>
</evidence>
<evidence type="ECO:0000313" key="4">
    <source>
        <dbReference type="Proteomes" id="UP000564806"/>
    </source>
</evidence>
<evidence type="ECO:0000256" key="1">
    <source>
        <dbReference type="SAM" id="MobiDB-lite"/>
    </source>
</evidence>
<reference evidence="3" key="1">
    <citation type="submission" date="2020-06" db="EMBL/GenBank/DDBJ databases">
        <title>Paenibacillus sp. nov., isolated from soil.</title>
        <authorList>
            <person name="Seo Y.L."/>
        </authorList>
    </citation>
    <scope>NUCLEOTIDE SEQUENCE [LARGE SCALE GENOMIC DNA]</scope>
    <source>
        <strain evidence="3">JW14</strain>
    </source>
</reference>
<dbReference type="RefSeq" id="WP_175372752.1">
    <property type="nucleotide sequence ID" value="NZ_JABWCS010000213.1"/>
</dbReference>
<dbReference type="EMBL" id="JABWCS010000213">
    <property type="protein sequence ID" value="NUU62268.1"/>
    <property type="molecule type" value="Genomic_DNA"/>
</dbReference>
<feature type="signal peptide" evidence="2">
    <location>
        <begin position="1"/>
        <end position="28"/>
    </location>
</feature>
<protein>
    <submittedName>
        <fullName evidence="3">Uncharacterized protein</fullName>
    </submittedName>
</protein>
<accession>A0A850EMF1</accession>
<gene>
    <name evidence="3" type="ORF">HPT30_18135</name>
</gene>
<sequence>MRKHRRTYVAMLLSTFIISQLSAYSASAAPVKTTNNVNSPTKVAALEPSTTTNLGSVQLGAGVNATLEDIRLWPQAGGNILTYTLNYANGGGSKAGLINYFSRVVTSGGTVIPGTPVTADALKKSIDSKQNLRVTYYVNVGKTNSLNGIKIAMYVWDAKAKGYLRQAGSIGVPASYSQSTLHGKILNTTMSDIPVAASSESFQIYKYSSKVYAKIGLNVTNKGNKVLSDPGYKAYLVSASGTAFELALDSSQAGYKIQPQEKKTIYYLTEIPSYLKTDNMRLQFVQRDETLKVDLPQSAYKLPAATTPDLTVAKGVTKKIIINNNSVETQLSNAAVYAENETGMWTFQLRFKNTGNKAVTLPSYELAVKSAKGTSFPVNANGINGLLLKPLEEKVISLKAQIPLSVEQNTLQLQMIESVGSAPDKSISPDNTGSGGSDAGTGSGAGSNTAKLTVPVAYFTIPYTLRPDTQKGLDYRTTNDYGTFNYRLLSVQRFPWKDDDIIVAKLNINNTQSVNLSLPDLKGAVKLDNNDLTGSTELFMDKEFQSLAPGKSADIYVMAKVPYTQRFDKLSVNLYTTVKEETVSFLSFTTDSMINAVAQIERGGSYDIIAKGKNAKVQENKTTIYEGVNSNIVYSELLLSSEEKRQSKMARLQGYFATPNGELYEAVSNQPDTSATPGGKQLVTFWAKVPKSVNLSDVALYLGPGITGNKLSEPGQEPTGFINIASLDLNPVETPPENNLLKVTLYPYTLSMLSSEGRNLQGTDTINIVMSYNLLRDVSYDMGTFNHKLVLKMTDPYGQSQEKSLAIGTDLNEGSNNIINLSFSNPVYKKLAGGAYRITLYDEFQGERIELASQAYSLFIDRAPTPDK</sequence>
<feature type="region of interest" description="Disordered" evidence="1">
    <location>
        <begin position="421"/>
        <end position="446"/>
    </location>
</feature>
<comment type="caution">
    <text evidence="3">The sequence shown here is derived from an EMBL/GenBank/DDBJ whole genome shotgun (WGS) entry which is preliminary data.</text>
</comment>
<dbReference type="Proteomes" id="UP000564806">
    <property type="component" value="Unassembled WGS sequence"/>
</dbReference>
<name>A0A850EMF1_9BACL</name>
<feature type="compositionally biased region" description="Gly residues" evidence="1">
    <location>
        <begin position="433"/>
        <end position="445"/>
    </location>
</feature>
<keyword evidence="4" id="KW-1185">Reference proteome</keyword>
<evidence type="ECO:0000256" key="2">
    <source>
        <dbReference type="SAM" id="SignalP"/>
    </source>
</evidence>